<dbReference type="SUPFAM" id="SSF53756">
    <property type="entry name" value="UDP-Glycosyltransferase/glycogen phosphorylase"/>
    <property type="match status" value="1"/>
</dbReference>
<reference evidence="2" key="1">
    <citation type="submission" date="2022-11" db="EMBL/GenBank/DDBJ databases">
        <title>Marilongibacter aestuarii gen. nov., sp. nov., isolated from tidal flat sediment.</title>
        <authorList>
            <person name="Jiayan W."/>
        </authorList>
    </citation>
    <scope>NUCLEOTIDE SEQUENCE</scope>
    <source>
        <strain evidence="2">Z1-6</strain>
    </source>
</reference>
<dbReference type="Gene3D" id="3.40.50.2000">
    <property type="entry name" value="Glycogen Phosphorylase B"/>
    <property type="match status" value="2"/>
</dbReference>
<keyword evidence="3" id="KW-1185">Reference proteome</keyword>
<dbReference type="InterPro" id="IPR028098">
    <property type="entry name" value="Glyco_trans_4-like_N"/>
</dbReference>
<dbReference type="Pfam" id="PF13692">
    <property type="entry name" value="Glyco_trans_1_4"/>
    <property type="match status" value="1"/>
</dbReference>
<dbReference type="PANTHER" id="PTHR45947:SF3">
    <property type="entry name" value="SULFOQUINOVOSYL TRANSFERASE SQD2"/>
    <property type="match status" value="1"/>
</dbReference>
<sequence length="400" mass="45247">MKILQVTNKVPYPTKDGGAIACMNLTKGFAYLGHNVTVLSMNTEKHNISLDEIPDPIKDIAKFQLVDVPARISIFSALINFVFSRKPYNAVRFIDGGFGKTLEQLLTDNTFDIIQLEGLYVCPYIPLIRKNSNATIVYRSHNIEFEIWERTAKMSKGLKKIYLNNLSKRIKRFETNLLNSYDLLVPITERDGEILDRMGNRKKKHISQTGIDASVLVPNSKNLEHPSLFHIGSLEWAPNQEGLVWFVENCWPEIHEKYPTLRFYIAGRNAPAWLQHKFNAPNVVFEGEVADAYRFMNSKSIMIVPLFSGSGMRIKIIEGMALGKSIVTTPIGAEGIGISPNENIVIASDKEDFTDKISQLLEDNDFYIKIGKNAIEFIHENFDNLAAAGKLIEFYKVNAK</sequence>
<accession>A0A9X3F4A0</accession>
<protein>
    <submittedName>
        <fullName evidence="2">Glycosyltransferase family 4 protein</fullName>
    </submittedName>
</protein>
<evidence type="ECO:0000259" key="1">
    <source>
        <dbReference type="Pfam" id="PF13439"/>
    </source>
</evidence>
<dbReference type="EMBL" id="JAPOHD010000008">
    <property type="protein sequence ID" value="MCY1719567.1"/>
    <property type="molecule type" value="Genomic_DNA"/>
</dbReference>
<dbReference type="Pfam" id="PF13439">
    <property type="entry name" value="Glyco_transf_4"/>
    <property type="match status" value="1"/>
</dbReference>
<dbReference type="AlphaFoldDB" id="A0A9X3F4A0"/>
<proteinExistence type="predicted"/>
<evidence type="ECO:0000313" key="3">
    <source>
        <dbReference type="Proteomes" id="UP001145087"/>
    </source>
</evidence>
<dbReference type="GO" id="GO:0016757">
    <property type="term" value="F:glycosyltransferase activity"/>
    <property type="evidence" value="ECO:0007669"/>
    <property type="project" value="UniProtKB-ARBA"/>
</dbReference>
<dbReference type="InterPro" id="IPR050194">
    <property type="entry name" value="Glycosyltransferase_grp1"/>
</dbReference>
<name>A0A9X3F4A0_9BACT</name>
<feature type="domain" description="Glycosyltransferase subfamily 4-like N-terminal" evidence="1">
    <location>
        <begin position="17"/>
        <end position="214"/>
    </location>
</feature>
<evidence type="ECO:0000313" key="2">
    <source>
        <dbReference type="EMBL" id="MCY1719567.1"/>
    </source>
</evidence>
<gene>
    <name evidence="2" type="ORF">OU798_04395</name>
</gene>
<dbReference type="Proteomes" id="UP001145087">
    <property type="component" value="Unassembled WGS sequence"/>
</dbReference>
<organism evidence="2 3">
    <name type="scientific">Draconibacterium aestuarii</name>
    <dbReference type="NCBI Taxonomy" id="2998507"/>
    <lineage>
        <taxon>Bacteria</taxon>
        <taxon>Pseudomonadati</taxon>
        <taxon>Bacteroidota</taxon>
        <taxon>Bacteroidia</taxon>
        <taxon>Marinilabiliales</taxon>
        <taxon>Prolixibacteraceae</taxon>
        <taxon>Draconibacterium</taxon>
    </lineage>
</organism>
<dbReference type="RefSeq" id="WP_343331905.1">
    <property type="nucleotide sequence ID" value="NZ_JAPOHD010000008.1"/>
</dbReference>
<dbReference type="PANTHER" id="PTHR45947">
    <property type="entry name" value="SULFOQUINOVOSYL TRANSFERASE SQD2"/>
    <property type="match status" value="1"/>
</dbReference>
<comment type="caution">
    <text evidence="2">The sequence shown here is derived from an EMBL/GenBank/DDBJ whole genome shotgun (WGS) entry which is preliminary data.</text>
</comment>
<dbReference type="CDD" id="cd03801">
    <property type="entry name" value="GT4_PimA-like"/>
    <property type="match status" value="1"/>
</dbReference>